<reference evidence="1 2" key="1">
    <citation type="submission" date="2019-07" db="EMBL/GenBank/DDBJ databases">
        <title>New species of Amycolatopsis and Streptomyces.</title>
        <authorList>
            <person name="Duangmal K."/>
            <person name="Teo W.F.A."/>
            <person name="Lipun K."/>
        </authorList>
    </citation>
    <scope>NUCLEOTIDE SEQUENCE [LARGE SCALE GENOMIC DNA]</scope>
    <source>
        <strain evidence="1 2">NBRC 106415</strain>
    </source>
</reference>
<proteinExistence type="predicted"/>
<gene>
    <name evidence="1" type="ORF">FNH08_36330</name>
</gene>
<name>A0A5N8XSP7_9ACTN</name>
<organism evidence="1 2">
    <name type="scientific">Streptomyces spongiae</name>
    <dbReference type="NCBI Taxonomy" id="565072"/>
    <lineage>
        <taxon>Bacteria</taxon>
        <taxon>Bacillati</taxon>
        <taxon>Actinomycetota</taxon>
        <taxon>Actinomycetes</taxon>
        <taxon>Kitasatosporales</taxon>
        <taxon>Streptomycetaceae</taxon>
        <taxon>Streptomyces</taxon>
    </lineage>
</organism>
<comment type="caution">
    <text evidence="1">The sequence shown here is derived from an EMBL/GenBank/DDBJ whole genome shotgun (WGS) entry which is preliminary data.</text>
</comment>
<dbReference type="AlphaFoldDB" id="A0A5N8XSP7"/>
<evidence type="ECO:0000313" key="1">
    <source>
        <dbReference type="EMBL" id="MPY62423.1"/>
    </source>
</evidence>
<dbReference type="RefSeq" id="WP_322726061.1">
    <property type="nucleotide sequence ID" value="NZ_VJZC01000410.1"/>
</dbReference>
<protein>
    <submittedName>
        <fullName evidence="1">Uncharacterized protein</fullName>
    </submittedName>
</protein>
<dbReference type="EMBL" id="VJZC01000410">
    <property type="protein sequence ID" value="MPY62423.1"/>
    <property type="molecule type" value="Genomic_DNA"/>
</dbReference>
<evidence type="ECO:0000313" key="2">
    <source>
        <dbReference type="Proteomes" id="UP000400924"/>
    </source>
</evidence>
<sequence length="138" mass="14921">MEAELTSLAVAGATALVTQMVTDGWEHARDRVVAFFTRGRDGEDEVVEGELEESRAELVAARAADDEETAADVQEEWRIRLRRVLRTDPSAAAELQALLDELKHPVDQPKGAVHNTISGGVQHGVVIQAHTTGDLTIG</sequence>
<keyword evidence="2" id="KW-1185">Reference proteome</keyword>
<accession>A0A5N8XSP7</accession>
<dbReference type="Proteomes" id="UP000400924">
    <property type="component" value="Unassembled WGS sequence"/>
</dbReference>